<evidence type="ECO:0000313" key="3">
    <source>
        <dbReference type="EMBL" id="KWV59571.1"/>
    </source>
</evidence>
<evidence type="ECO:0000256" key="1">
    <source>
        <dbReference type="SAM" id="Coils"/>
    </source>
</evidence>
<dbReference type="PANTHER" id="PTHR43179">
    <property type="entry name" value="RHAMNOSYLTRANSFERASE WBBL"/>
    <property type="match status" value="1"/>
</dbReference>
<keyword evidence="1" id="KW-0175">Coiled coil</keyword>
<dbReference type="InterPro" id="IPR029044">
    <property type="entry name" value="Nucleotide-diphossugar_trans"/>
</dbReference>
<dbReference type="EMBL" id="LNCD01000011">
    <property type="protein sequence ID" value="KWV59571.1"/>
    <property type="molecule type" value="Genomic_DNA"/>
</dbReference>
<protein>
    <recommendedName>
        <fullName evidence="2">Glycosyltransferase 2-like domain-containing protein</fullName>
    </recommendedName>
</protein>
<dbReference type="CDD" id="cd04184">
    <property type="entry name" value="GT2_RfbC_Mx_like"/>
    <property type="match status" value="1"/>
</dbReference>
<dbReference type="InterPro" id="IPR001173">
    <property type="entry name" value="Glyco_trans_2-like"/>
</dbReference>
<accession>A0A120FR45</accession>
<dbReference type="PANTHER" id="PTHR43179:SF7">
    <property type="entry name" value="RHAMNOSYLTRANSFERASE WBBL"/>
    <property type="match status" value="1"/>
</dbReference>
<reference evidence="3 4" key="1">
    <citation type="submission" date="2015-11" db="EMBL/GenBank/DDBJ databases">
        <title>Draft Genome Sequence of the Strain BR 10423 (Rhizobium sp.) isolated from nodules of Mimosa pudica.</title>
        <authorList>
            <person name="Barauna A.C."/>
            <person name="Zilli J.E."/>
            <person name="Simoes-Araujo J.L."/>
            <person name="Reis V.M."/>
            <person name="James E.K."/>
            <person name="Reis F.B.Jr."/>
            <person name="Rouws L.F."/>
            <person name="Passos S.R."/>
            <person name="Gois S.R."/>
        </authorList>
    </citation>
    <scope>NUCLEOTIDE SEQUENCE [LARGE SCALE GENOMIC DNA]</scope>
    <source>
        <strain evidence="3 4">BR10423</strain>
    </source>
</reference>
<dbReference type="Pfam" id="PF00535">
    <property type="entry name" value="Glycos_transf_2"/>
    <property type="match status" value="2"/>
</dbReference>
<gene>
    <name evidence="3" type="ORF">AS026_28390</name>
</gene>
<dbReference type="SUPFAM" id="SSF53335">
    <property type="entry name" value="S-adenosyl-L-methionine-dependent methyltransferases"/>
    <property type="match status" value="1"/>
</dbReference>
<feature type="domain" description="Glycosyltransferase 2-like" evidence="2">
    <location>
        <begin position="634"/>
        <end position="756"/>
    </location>
</feature>
<dbReference type="RefSeq" id="WP_062368524.1">
    <property type="nucleotide sequence ID" value="NZ_LNCD01000011.1"/>
</dbReference>
<sequence length="915" mass="103242">MLISKEATQSSKHVRLSAWLEHAPFAYWLMSELRPRTVVELGTHNGFSFLTFCQAAAALDLGTKIFAVDTWAGDEHAGFYSNDIFEALETELRANYPDIGVMLRSTFAEARPSFPTGSIDLLHIDGRHRYEDVREDFTMWKDALSDHGVVLFHDTCVRTGDFGVWRFWAELQREYPCFEFFHGNGLGVLFLGANVPPAVRALATASSEEQSFVRSIYARLGSINPLTHQLDVVHRDLGEIGEQCRLLTADRDRVAQTLEKKEEELASLLASRSWRLTAPYRWTGRLGKRVKQVTRALPLMAKRQGGYLNLARKASSIIAREGLSGARLAWRNSNAQTNSSSENNYEQWLRRYATLDDPARARIRNDIAGFPAQPLISIVMPVYNPEPNWLAEAIDSVRNQLYPHWELCIADDCSTSPAVHPILERYAAIDSRIKVFYRPANGHISEASNSAIELATGDWMALLDQDDLLSEDALFYVARTINEKPQIELIYSDEDKISNGKRFDPYFKPDWNPDLLRSHNAVCHLGVYKLDRVRSIGGFRKGYEGAQDHDLVLRFTDQLSEGQIVHIPRVLYHWRSHASSTAQSGGNKSYAALAGQKAVSDHLDRKGIRGRVEILPTGMYRTLYDLPEEPPLVSLIIPTRNGLRLLRKCVESILQKTDYPNYEILIIDNNSDDPASLEYFRQIETDSRVFVMRDEQPFNYSLINNGAVSEARGDFVALINNDIEVISPNWLSEMMSHAVQTGVGVVGARLWYPDDRLQHGGVVLGIGGVAGHAHKFLPKGAHGYFSRGELTQTLSAVTAACVVVRKSTYEAVGGLDENLMVAFNDVDFCLKVREAGWRNVWTPFAELYHHESATRGSEDTPQKKERFRREVMLMLAKWGEKLTSDPAYNPNLTLDREDFSLAWPPRNHSDHTLAS</sequence>
<dbReference type="AlphaFoldDB" id="A0A120FR45"/>
<comment type="caution">
    <text evidence="3">The sequence shown here is derived from an EMBL/GenBank/DDBJ whole genome shotgun (WGS) entry which is preliminary data.</text>
</comment>
<evidence type="ECO:0000259" key="2">
    <source>
        <dbReference type="Pfam" id="PF00535"/>
    </source>
</evidence>
<dbReference type="GO" id="GO:0016757">
    <property type="term" value="F:glycosyltransferase activity"/>
    <property type="evidence" value="ECO:0007669"/>
    <property type="project" value="UniProtKB-KW"/>
</dbReference>
<dbReference type="SUPFAM" id="SSF53448">
    <property type="entry name" value="Nucleotide-diphospho-sugar transferases"/>
    <property type="match status" value="2"/>
</dbReference>
<feature type="domain" description="Glycosyltransferase 2-like" evidence="2">
    <location>
        <begin position="377"/>
        <end position="485"/>
    </location>
</feature>
<dbReference type="Pfam" id="PF13578">
    <property type="entry name" value="Methyltransf_24"/>
    <property type="match status" value="1"/>
</dbReference>
<dbReference type="Proteomes" id="UP000068164">
    <property type="component" value="Unassembled WGS sequence"/>
</dbReference>
<proteinExistence type="predicted"/>
<name>A0A120FR45_9HYPH</name>
<dbReference type="Gene3D" id="3.90.550.10">
    <property type="entry name" value="Spore Coat Polysaccharide Biosynthesis Protein SpsA, Chain A"/>
    <property type="match status" value="2"/>
</dbReference>
<evidence type="ECO:0000313" key="4">
    <source>
        <dbReference type="Proteomes" id="UP000068164"/>
    </source>
</evidence>
<dbReference type="CDD" id="cd04186">
    <property type="entry name" value="GT_2_like_c"/>
    <property type="match status" value="1"/>
</dbReference>
<keyword evidence="4" id="KW-1185">Reference proteome</keyword>
<dbReference type="Gene3D" id="3.40.50.150">
    <property type="entry name" value="Vaccinia Virus protein VP39"/>
    <property type="match status" value="1"/>
</dbReference>
<feature type="coiled-coil region" evidence="1">
    <location>
        <begin position="244"/>
        <end position="271"/>
    </location>
</feature>
<organism evidence="3 4">
    <name type="scientific">Rhizobium altiplani</name>
    <dbReference type="NCBI Taxonomy" id="1864509"/>
    <lineage>
        <taxon>Bacteria</taxon>
        <taxon>Pseudomonadati</taxon>
        <taxon>Pseudomonadota</taxon>
        <taxon>Alphaproteobacteria</taxon>
        <taxon>Hyphomicrobiales</taxon>
        <taxon>Rhizobiaceae</taxon>
        <taxon>Rhizobium/Agrobacterium group</taxon>
        <taxon>Rhizobium</taxon>
    </lineage>
</organism>
<dbReference type="InterPro" id="IPR029063">
    <property type="entry name" value="SAM-dependent_MTases_sf"/>
</dbReference>